<reference evidence="2 3" key="1">
    <citation type="submission" date="2016-12" db="EMBL/GenBank/DDBJ databases">
        <title>Candidatus Reconcilibacillus cellulovorans genome.</title>
        <authorList>
            <person name="Kolinko S."/>
            <person name="Wu Y.-W."/>
            <person name="Tachea F."/>
            <person name="Denzel E."/>
            <person name="Hiras J."/>
            <person name="Baecker N."/>
            <person name="Chan L.J."/>
            <person name="Eichorst S.A."/>
            <person name="Frey D."/>
            <person name="Adams P.D."/>
            <person name="Pray T."/>
            <person name="Tanjore D."/>
            <person name="Petzold C.J."/>
            <person name="Gladden J.M."/>
            <person name="Simmons B.A."/>
            <person name="Singer S.W."/>
        </authorList>
    </citation>
    <scope>NUCLEOTIDE SEQUENCE [LARGE SCALE GENOMIC DNA]</scope>
    <source>
        <strain evidence="2">JTherm</strain>
    </source>
</reference>
<sequence length="305" mass="34742">MNAEQVRSFVMRYLEASGCRILDESPAHATVKLSPEADKALTNRPYYWGFVERTGAEPETVTMMFVFDPDRAPPPPLPGPGAPRMPRETVAFGSRMLSRLFDVVRQCGRFVQLYEEIPARRETRVRRDGPQPLGTVAVVNYKIEYVCDMKRNELVSLAIDLNSGRILENAMARLAGRRWTPKLPPDAYVAAPRLSLARALDELEMWLETRLKQSDCRWAAEAYARWLDETARVDAYYAELADDAVNRKRGEEQQTPEDDASEQYERRKAEIDRQYKPRIDVRAVNAGLFHPAGDFGTGRSERGES</sequence>
<dbReference type="Pfam" id="PF11079">
    <property type="entry name" value="YqhG"/>
    <property type="match status" value="1"/>
</dbReference>
<feature type="compositionally biased region" description="Basic and acidic residues" evidence="1">
    <location>
        <begin position="263"/>
        <end position="272"/>
    </location>
</feature>
<dbReference type="AlphaFoldDB" id="A0A2A6E013"/>
<accession>A0A2A6E013</accession>
<dbReference type="Proteomes" id="UP000243688">
    <property type="component" value="Unassembled WGS sequence"/>
</dbReference>
<dbReference type="EMBL" id="MOXJ01000020">
    <property type="protein sequence ID" value="PDO10087.1"/>
    <property type="molecule type" value="Genomic_DNA"/>
</dbReference>
<dbReference type="InterPro" id="IPR024562">
    <property type="entry name" value="YqhG"/>
</dbReference>
<name>A0A2A6E013_9BACL</name>
<evidence type="ECO:0000313" key="2">
    <source>
        <dbReference type="EMBL" id="PDO10087.1"/>
    </source>
</evidence>
<comment type="caution">
    <text evidence="2">The sequence shown here is derived from an EMBL/GenBank/DDBJ whole genome shotgun (WGS) entry which is preliminary data.</text>
</comment>
<gene>
    <name evidence="2" type="ORF">BLM47_09290</name>
</gene>
<organism evidence="2 3">
    <name type="scientific">Candidatus Reconcilbacillus cellulovorans</name>
    <dbReference type="NCBI Taxonomy" id="1906605"/>
    <lineage>
        <taxon>Bacteria</taxon>
        <taxon>Bacillati</taxon>
        <taxon>Bacillota</taxon>
        <taxon>Bacilli</taxon>
        <taxon>Bacillales</taxon>
        <taxon>Paenibacillaceae</taxon>
        <taxon>Candidatus Reconcilbacillus</taxon>
    </lineage>
</organism>
<proteinExistence type="predicted"/>
<protein>
    <submittedName>
        <fullName evidence="2">Uncharacterized protein</fullName>
    </submittedName>
</protein>
<evidence type="ECO:0000313" key="3">
    <source>
        <dbReference type="Proteomes" id="UP000243688"/>
    </source>
</evidence>
<evidence type="ECO:0000256" key="1">
    <source>
        <dbReference type="SAM" id="MobiDB-lite"/>
    </source>
</evidence>
<feature type="region of interest" description="Disordered" evidence="1">
    <location>
        <begin position="247"/>
        <end position="272"/>
    </location>
</feature>